<evidence type="ECO:0000256" key="2">
    <source>
        <dbReference type="SAM" id="Phobius"/>
    </source>
</evidence>
<keyword evidence="2" id="KW-0812">Transmembrane</keyword>
<organism evidence="3 4">
    <name type="scientific">Streptomyces lannensis</name>
    <dbReference type="NCBI Taxonomy" id="766498"/>
    <lineage>
        <taxon>Bacteria</taxon>
        <taxon>Bacillati</taxon>
        <taxon>Actinomycetota</taxon>
        <taxon>Actinomycetes</taxon>
        <taxon>Kitasatosporales</taxon>
        <taxon>Streptomycetaceae</taxon>
        <taxon>Streptomyces</taxon>
    </lineage>
</organism>
<protein>
    <recommendedName>
        <fullName evidence="5">Integral membrane protein</fullName>
    </recommendedName>
</protein>
<feature type="transmembrane region" description="Helical" evidence="2">
    <location>
        <begin position="113"/>
        <end position="135"/>
    </location>
</feature>
<gene>
    <name evidence="3" type="ORF">GCM10022207_56100</name>
</gene>
<evidence type="ECO:0008006" key="5">
    <source>
        <dbReference type="Google" id="ProtNLM"/>
    </source>
</evidence>
<feature type="region of interest" description="Disordered" evidence="1">
    <location>
        <begin position="1"/>
        <end position="25"/>
    </location>
</feature>
<reference evidence="4" key="1">
    <citation type="journal article" date="2019" name="Int. J. Syst. Evol. Microbiol.">
        <title>The Global Catalogue of Microorganisms (GCM) 10K type strain sequencing project: providing services to taxonomists for standard genome sequencing and annotation.</title>
        <authorList>
            <consortium name="The Broad Institute Genomics Platform"/>
            <consortium name="The Broad Institute Genome Sequencing Center for Infectious Disease"/>
            <person name="Wu L."/>
            <person name="Ma J."/>
        </authorList>
    </citation>
    <scope>NUCLEOTIDE SEQUENCE [LARGE SCALE GENOMIC DNA]</scope>
    <source>
        <strain evidence="4">JCM 16578</strain>
    </source>
</reference>
<dbReference type="RefSeq" id="WP_345551950.1">
    <property type="nucleotide sequence ID" value="NZ_BAAAZA010000018.1"/>
</dbReference>
<comment type="caution">
    <text evidence="3">The sequence shown here is derived from an EMBL/GenBank/DDBJ whole genome shotgun (WGS) entry which is preliminary data.</text>
</comment>
<keyword evidence="2" id="KW-0472">Membrane</keyword>
<dbReference type="Pfam" id="PF20401">
    <property type="entry name" value="Rhomboid_2"/>
    <property type="match status" value="1"/>
</dbReference>
<dbReference type="Proteomes" id="UP001501563">
    <property type="component" value="Unassembled WGS sequence"/>
</dbReference>
<keyword evidence="4" id="KW-1185">Reference proteome</keyword>
<evidence type="ECO:0000256" key="1">
    <source>
        <dbReference type="SAM" id="MobiDB-lite"/>
    </source>
</evidence>
<dbReference type="EMBL" id="BAAAZA010000018">
    <property type="protein sequence ID" value="GAA3882034.1"/>
    <property type="molecule type" value="Genomic_DNA"/>
</dbReference>
<evidence type="ECO:0000313" key="3">
    <source>
        <dbReference type="EMBL" id="GAA3882034.1"/>
    </source>
</evidence>
<dbReference type="InterPro" id="IPR046862">
    <property type="entry name" value="Rhomboid_2"/>
</dbReference>
<accession>A0ABP7KMP5</accession>
<sequence length="278" mass="28725">MEPTVSPADVPVTAPGTGAPLLEGMPRQRTARPRGAVTWPAPSADPTAGPRPLLLLPTPTGTPFTFGYAAVLLGTSLFAEYADPSLVHSLYQHSSTDVAHLVRAPVPVLIASALWIAGGLTSSYALVFLLVLTALERRTGGMCTAAVFLLGHVLATLATEIPVGLTVLAGGLPDSSLHRLDYGISFGVAASLGALTGLLGPWPRWTVLVVSGAVVLHDLAAFADPLSDWGHLLALAVGIAIRPAVRRRARDRPLRGGGRVGAVAVPAVRRQDPGGVHT</sequence>
<name>A0ABP7KMP5_9ACTN</name>
<evidence type="ECO:0000313" key="4">
    <source>
        <dbReference type="Proteomes" id="UP001501563"/>
    </source>
</evidence>
<keyword evidence="2" id="KW-1133">Transmembrane helix</keyword>
<feature type="transmembrane region" description="Helical" evidence="2">
    <location>
        <begin position="147"/>
        <end position="170"/>
    </location>
</feature>
<proteinExistence type="predicted"/>
<feature type="transmembrane region" description="Helical" evidence="2">
    <location>
        <begin position="182"/>
        <end position="200"/>
    </location>
</feature>